<protein>
    <submittedName>
        <fullName evidence="7">8-oxo-dGTP diphosphatase</fullName>
    </submittedName>
</protein>
<keyword evidence="4" id="KW-0378">Hydrolase</keyword>
<comment type="similarity">
    <text evidence="2">Belongs to the Nudix hydrolase family.</text>
</comment>
<dbReference type="GO" id="GO:0046872">
    <property type="term" value="F:metal ion binding"/>
    <property type="evidence" value="ECO:0007669"/>
    <property type="project" value="UniProtKB-KW"/>
</dbReference>
<dbReference type="GO" id="GO:0008413">
    <property type="term" value="F:8-oxo-7,8-dihydroguanosine triphosphate pyrophosphatase activity"/>
    <property type="evidence" value="ECO:0007669"/>
    <property type="project" value="InterPro"/>
</dbReference>
<dbReference type="InterPro" id="IPR015797">
    <property type="entry name" value="NUDIX_hydrolase-like_dom_sf"/>
</dbReference>
<organism evidence="7 8">
    <name type="scientific">Murimonas intestini</name>
    <dbReference type="NCBI Taxonomy" id="1337051"/>
    <lineage>
        <taxon>Bacteria</taxon>
        <taxon>Bacillati</taxon>
        <taxon>Bacillota</taxon>
        <taxon>Clostridia</taxon>
        <taxon>Lachnospirales</taxon>
        <taxon>Lachnospiraceae</taxon>
        <taxon>Murimonas</taxon>
    </lineage>
</organism>
<evidence type="ECO:0000256" key="3">
    <source>
        <dbReference type="ARBA" id="ARBA00022723"/>
    </source>
</evidence>
<dbReference type="PROSITE" id="PS51462">
    <property type="entry name" value="NUDIX"/>
    <property type="match status" value="2"/>
</dbReference>
<dbReference type="CDD" id="cd04692">
    <property type="entry name" value="NUDIX_Hydrolase"/>
    <property type="match status" value="1"/>
</dbReference>
<evidence type="ECO:0000256" key="4">
    <source>
        <dbReference type="ARBA" id="ARBA00022801"/>
    </source>
</evidence>
<comment type="caution">
    <text evidence="7">The sequence shown here is derived from an EMBL/GenBank/DDBJ whole genome shotgun (WGS) entry which is preliminary data.</text>
</comment>
<dbReference type="RefSeq" id="WP_243134899.1">
    <property type="nucleotide sequence ID" value="NZ_CABJAT010000006.1"/>
</dbReference>
<dbReference type="GO" id="GO:0006281">
    <property type="term" value="P:DNA repair"/>
    <property type="evidence" value="ECO:0007669"/>
    <property type="project" value="InterPro"/>
</dbReference>
<keyword evidence="3" id="KW-0479">Metal-binding</keyword>
<reference evidence="7 8" key="1">
    <citation type="submission" date="2018-05" db="EMBL/GenBank/DDBJ databases">
        <authorList>
            <person name="Goeker M."/>
            <person name="Huntemann M."/>
            <person name="Clum A."/>
            <person name="Pillay M."/>
            <person name="Palaniappan K."/>
            <person name="Varghese N."/>
            <person name="Mikhailova N."/>
            <person name="Stamatis D."/>
            <person name="Reddy T."/>
            <person name="Daum C."/>
            <person name="Shapiro N."/>
            <person name="Ivanova N."/>
            <person name="Kyrpides N."/>
            <person name="Woyke T."/>
        </authorList>
    </citation>
    <scope>NUCLEOTIDE SEQUENCE [LARGE SCALE GENOMIC DNA]</scope>
    <source>
        <strain evidence="7 8">DSM 26524</strain>
    </source>
</reference>
<dbReference type="Pfam" id="PF00293">
    <property type="entry name" value="NUDIX"/>
    <property type="match status" value="2"/>
</dbReference>
<gene>
    <name evidence="7" type="ORF">C7383_1062</name>
</gene>
<name>A0AB73T3F0_9FIRM</name>
<dbReference type="Gene3D" id="3.90.79.10">
    <property type="entry name" value="Nucleoside Triphosphate Pyrophosphohydrolase"/>
    <property type="match status" value="2"/>
</dbReference>
<evidence type="ECO:0000256" key="1">
    <source>
        <dbReference type="ARBA" id="ARBA00001946"/>
    </source>
</evidence>
<evidence type="ECO:0000256" key="5">
    <source>
        <dbReference type="ARBA" id="ARBA00022842"/>
    </source>
</evidence>
<dbReference type="PRINTS" id="PR01402">
    <property type="entry name" value="MUTATORMUTX"/>
</dbReference>
<feature type="domain" description="Nudix hydrolase" evidence="6">
    <location>
        <begin position="8"/>
        <end position="136"/>
    </location>
</feature>
<dbReference type="Proteomes" id="UP000245412">
    <property type="component" value="Unassembled WGS sequence"/>
</dbReference>
<dbReference type="AlphaFoldDB" id="A0AB73T3F0"/>
<comment type="cofactor">
    <cofactor evidence="1">
        <name>Mg(2+)</name>
        <dbReference type="ChEBI" id="CHEBI:18420"/>
    </cofactor>
</comment>
<dbReference type="PROSITE" id="PS00893">
    <property type="entry name" value="NUDIX_BOX"/>
    <property type="match status" value="1"/>
</dbReference>
<dbReference type="PANTHER" id="PTHR43758">
    <property type="entry name" value="7,8-DIHYDRO-8-OXOGUANINE TRIPHOSPHATASE"/>
    <property type="match status" value="1"/>
</dbReference>
<dbReference type="EMBL" id="QGGY01000006">
    <property type="protein sequence ID" value="PWJ75433.1"/>
    <property type="molecule type" value="Genomic_DNA"/>
</dbReference>
<dbReference type="InterPro" id="IPR000086">
    <property type="entry name" value="NUDIX_hydrolase_dom"/>
</dbReference>
<dbReference type="CDD" id="cd18886">
    <property type="entry name" value="NUDIX_MutT_Nudt1"/>
    <property type="match status" value="1"/>
</dbReference>
<dbReference type="PANTHER" id="PTHR43758:SF2">
    <property type="entry name" value="OXIDIZED PURINE NUCLEOSIDE TRIPHOSPHATE HYDROLASE"/>
    <property type="match status" value="1"/>
</dbReference>
<evidence type="ECO:0000259" key="6">
    <source>
        <dbReference type="PROSITE" id="PS51462"/>
    </source>
</evidence>
<keyword evidence="5" id="KW-0460">Magnesium</keyword>
<evidence type="ECO:0000256" key="2">
    <source>
        <dbReference type="ARBA" id="ARBA00005582"/>
    </source>
</evidence>
<sequence length="353" mass="40674">MEELKAQPRNMTTLCYIEKDGEYLMLHRVLKKNDVNKDKWIGIGGHFEYGESPEECLLREVREETGLTLLHYNFRGLITFISDDYQPEYMCLYTADEFEGEMISCNEGILEWVPKNKIRELNLWEGDKIFFRLLDENAPFFSLKLCYINNVLKEACLDGRELELFDILLPDMTPSGRTGERGTIHENGDWHATSHIWVVRRKSGLKFDVLLQKRSSCKDSFPGSYDISSAGHVNAGDTCLPTALRELKEELGITAQPEDLTFIGIHDAEYKGSFYNRTFHNCEHSAVYVYDSPVADDSLSLQPEEVESVIWMDYDECLDRLKDGSLDHCIFLDEFLMLGNEYRKIIKAASIPV</sequence>
<dbReference type="InterPro" id="IPR020084">
    <property type="entry name" value="NUDIX_hydrolase_CS"/>
</dbReference>
<evidence type="ECO:0000313" key="8">
    <source>
        <dbReference type="Proteomes" id="UP000245412"/>
    </source>
</evidence>
<dbReference type="InterPro" id="IPR003562">
    <property type="entry name" value="Mutator_MutX_prot"/>
</dbReference>
<proteinExistence type="inferred from homology"/>
<feature type="domain" description="Nudix hydrolase" evidence="6">
    <location>
        <begin position="189"/>
        <end position="334"/>
    </location>
</feature>
<keyword evidence="8" id="KW-1185">Reference proteome</keyword>
<accession>A0AB73T3F0</accession>
<dbReference type="SUPFAM" id="SSF55811">
    <property type="entry name" value="Nudix"/>
    <property type="match status" value="2"/>
</dbReference>
<evidence type="ECO:0000313" key="7">
    <source>
        <dbReference type="EMBL" id="PWJ75433.1"/>
    </source>
</evidence>